<evidence type="ECO:0000256" key="2">
    <source>
        <dbReference type="ARBA" id="ARBA00022475"/>
    </source>
</evidence>
<feature type="transmembrane region" description="Helical" evidence="8">
    <location>
        <begin position="92"/>
        <end position="113"/>
    </location>
</feature>
<dbReference type="Pfam" id="PF13231">
    <property type="entry name" value="PMT_2"/>
    <property type="match status" value="1"/>
</dbReference>
<keyword evidence="6 8" id="KW-1133">Transmembrane helix</keyword>
<evidence type="ECO:0000259" key="9">
    <source>
        <dbReference type="Pfam" id="PF13231"/>
    </source>
</evidence>
<feature type="transmembrane region" description="Helical" evidence="8">
    <location>
        <begin position="21"/>
        <end position="45"/>
    </location>
</feature>
<evidence type="ECO:0000256" key="3">
    <source>
        <dbReference type="ARBA" id="ARBA00022676"/>
    </source>
</evidence>
<organism evidence="10 11">
    <name type="scientific">Allokutzneria albata</name>
    <name type="common">Kibdelosporangium albatum</name>
    <dbReference type="NCBI Taxonomy" id="211114"/>
    <lineage>
        <taxon>Bacteria</taxon>
        <taxon>Bacillati</taxon>
        <taxon>Actinomycetota</taxon>
        <taxon>Actinomycetes</taxon>
        <taxon>Pseudonocardiales</taxon>
        <taxon>Pseudonocardiaceae</taxon>
        <taxon>Allokutzneria</taxon>
    </lineage>
</organism>
<dbReference type="eggNOG" id="COG1807">
    <property type="taxonomic scope" value="Bacteria"/>
</dbReference>
<evidence type="ECO:0000256" key="6">
    <source>
        <dbReference type="ARBA" id="ARBA00022989"/>
    </source>
</evidence>
<dbReference type="InterPro" id="IPR050297">
    <property type="entry name" value="LipidA_mod_glycosyltrf_83"/>
</dbReference>
<evidence type="ECO:0000256" key="7">
    <source>
        <dbReference type="ARBA" id="ARBA00023136"/>
    </source>
</evidence>
<keyword evidence="11" id="KW-1185">Reference proteome</keyword>
<keyword evidence="3" id="KW-0328">Glycosyltransferase</keyword>
<dbReference type="GO" id="GO:0009103">
    <property type="term" value="P:lipopolysaccharide biosynthetic process"/>
    <property type="evidence" value="ECO:0007669"/>
    <property type="project" value="UniProtKB-ARBA"/>
</dbReference>
<reference evidence="10 11" key="1">
    <citation type="submission" date="2016-10" db="EMBL/GenBank/DDBJ databases">
        <authorList>
            <person name="de Groot N.N."/>
        </authorList>
    </citation>
    <scope>NUCLEOTIDE SEQUENCE [LARGE SCALE GENOMIC DNA]</scope>
    <source>
        <strain evidence="10 11">DSM 44149</strain>
    </source>
</reference>
<feature type="transmembrane region" description="Helical" evidence="8">
    <location>
        <begin position="140"/>
        <end position="162"/>
    </location>
</feature>
<name>A0A1G9YEC5_ALLAB</name>
<feature type="transmembrane region" description="Helical" evidence="8">
    <location>
        <begin position="213"/>
        <end position="232"/>
    </location>
</feature>
<proteinExistence type="predicted"/>
<dbReference type="OrthoDB" id="5166595at2"/>
<dbReference type="PANTHER" id="PTHR33908:SF11">
    <property type="entry name" value="MEMBRANE PROTEIN"/>
    <property type="match status" value="1"/>
</dbReference>
<keyword evidence="4 10" id="KW-0808">Transferase</keyword>
<evidence type="ECO:0000313" key="10">
    <source>
        <dbReference type="EMBL" id="SDN06825.1"/>
    </source>
</evidence>
<feature type="domain" description="Glycosyltransferase RgtA/B/C/D-like" evidence="9">
    <location>
        <begin position="71"/>
        <end position="229"/>
    </location>
</feature>
<dbReference type="STRING" id="211114.SAMN04489726_4742"/>
<dbReference type="AlphaFoldDB" id="A0A1G9YEC5"/>
<keyword evidence="2" id="KW-1003">Cell membrane</keyword>
<dbReference type="EMBL" id="LT629701">
    <property type="protein sequence ID" value="SDN06825.1"/>
    <property type="molecule type" value="Genomic_DNA"/>
</dbReference>
<evidence type="ECO:0000256" key="1">
    <source>
        <dbReference type="ARBA" id="ARBA00004651"/>
    </source>
</evidence>
<keyword evidence="5 8" id="KW-0812">Transmembrane</keyword>
<dbReference type="InterPro" id="IPR038731">
    <property type="entry name" value="RgtA/B/C-like"/>
</dbReference>
<keyword evidence="7 8" id="KW-0472">Membrane</keyword>
<dbReference type="GO" id="GO:0005886">
    <property type="term" value="C:plasma membrane"/>
    <property type="evidence" value="ECO:0007669"/>
    <property type="project" value="UniProtKB-SubCell"/>
</dbReference>
<comment type="subcellular location">
    <subcellularLocation>
        <location evidence="1">Cell membrane</location>
        <topology evidence="1">Multi-pass membrane protein</topology>
    </subcellularLocation>
</comment>
<evidence type="ECO:0000256" key="8">
    <source>
        <dbReference type="SAM" id="Phobius"/>
    </source>
</evidence>
<sequence>MTRATVRRASATEGAQAREGAGVPSLAWGPVLAVTAALGLVLFLFSGRYGFFGDELYFIAAGRELDWGYADQPPLLPLLALLMDSLFPGSVAGLRLPATLITTAGALVAALLARELGGGRGAQVATAGAYAFSGIMIGRLLATSTVDPVLWGVVLLLIVRWVRTREDKLLVWSGLATAVAMQAKFLIPTLWAVLGVSVLVLGPRDLLRRPMLWVGALLAVLITVPTLLWQAANGWPQLEMRAVVAGETSLYGGPWLFLPMALLTAGVGVGTVFVFYGLWRLFRSPDLREYRFLGLTVVGVFAVFALTGGRIYYASGLFPLLFAVAAVEFQRRRTGRWLPWVAWPAFALSALLAAQSLPWKAESELEYPNIGVKFENFTDSGQFGWTELSDAVAKAYRVLPPEKQRDTALVSGSYWLASALAYYGPERGLPASYSPHRGFSYLGVPAENVKNIVYSGGDPGALRFHFASCTQSGTVSSRLGIVDGTSIWTCEGFAGRWAEVWPGQRRMS</sequence>
<protein>
    <submittedName>
        <fullName evidence="10">4-amino-4-deoxy-L-arabinose transferase</fullName>
    </submittedName>
</protein>
<evidence type="ECO:0000256" key="4">
    <source>
        <dbReference type="ARBA" id="ARBA00022679"/>
    </source>
</evidence>
<dbReference type="RefSeq" id="WP_081900054.1">
    <property type="nucleotide sequence ID" value="NZ_JOEF01000002.1"/>
</dbReference>
<accession>A0A1G9YEC5</accession>
<dbReference type="Proteomes" id="UP000183376">
    <property type="component" value="Chromosome I"/>
</dbReference>
<gene>
    <name evidence="10" type="ORF">SAMN04489726_4742</name>
</gene>
<evidence type="ECO:0000256" key="5">
    <source>
        <dbReference type="ARBA" id="ARBA00022692"/>
    </source>
</evidence>
<evidence type="ECO:0000313" key="11">
    <source>
        <dbReference type="Proteomes" id="UP000183376"/>
    </source>
</evidence>
<feature type="transmembrane region" description="Helical" evidence="8">
    <location>
        <begin position="290"/>
        <end position="306"/>
    </location>
</feature>
<dbReference type="PANTHER" id="PTHR33908">
    <property type="entry name" value="MANNOSYLTRANSFERASE YKCB-RELATED"/>
    <property type="match status" value="1"/>
</dbReference>
<feature type="transmembrane region" description="Helical" evidence="8">
    <location>
        <begin position="252"/>
        <end position="278"/>
    </location>
</feature>
<feature type="transmembrane region" description="Helical" evidence="8">
    <location>
        <begin position="182"/>
        <end position="201"/>
    </location>
</feature>
<dbReference type="GO" id="GO:0016763">
    <property type="term" value="F:pentosyltransferase activity"/>
    <property type="evidence" value="ECO:0007669"/>
    <property type="project" value="TreeGrafter"/>
</dbReference>